<comment type="caution">
    <text evidence="2">The sequence shown here is derived from an EMBL/GenBank/DDBJ whole genome shotgun (WGS) entry which is preliminary data.</text>
</comment>
<keyword evidence="3" id="KW-1185">Reference proteome</keyword>
<dbReference type="Proteomes" id="UP000322873">
    <property type="component" value="Unassembled WGS sequence"/>
</dbReference>
<evidence type="ECO:0000256" key="1">
    <source>
        <dbReference type="SAM" id="MobiDB-lite"/>
    </source>
</evidence>
<sequence length="112" mass="12798">MAPPPQTLHSQDLTPSRIPCDRTPAPSPNRKREDEKHKRHHEISRQLRNQTYPDLAPPRNPSVNSLVHPGRYARIDFPTHAGRRDDAFSVPSLRNTKGSQNEDGKKVFHVCH</sequence>
<reference evidence="2 3" key="1">
    <citation type="submission" date="2019-06" db="EMBL/GenBank/DDBJ databases">
        <title>Genome Sequence of the Brown Rot Fungal Pathogen Monilinia fructicola.</title>
        <authorList>
            <person name="De Miccolis Angelini R.M."/>
            <person name="Landi L."/>
            <person name="Abate D."/>
            <person name="Pollastro S."/>
            <person name="Romanazzi G."/>
            <person name="Faretra F."/>
        </authorList>
    </citation>
    <scope>NUCLEOTIDE SEQUENCE [LARGE SCALE GENOMIC DNA]</scope>
    <source>
        <strain evidence="2 3">Mfrc123</strain>
    </source>
</reference>
<feature type="region of interest" description="Disordered" evidence="1">
    <location>
        <begin position="1"/>
        <end position="112"/>
    </location>
</feature>
<evidence type="ECO:0000313" key="2">
    <source>
        <dbReference type="EMBL" id="KAA8565118.1"/>
    </source>
</evidence>
<evidence type="ECO:0000313" key="3">
    <source>
        <dbReference type="Proteomes" id="UP000322873"/>
    </source>
</evidence>
<organism evidence="2 3">
    <name type="scientific">Monilinia fructicola</name>
    <name type="common">Brown rot fungus</name>
    <name type="synonym">Ciboria fructicola</name>
    <dbReference type="NCBI Taxonomy" id="38448"/>
    <lineage>
        <taxon>Eukaryota</taxon>
        <taxon>Fungi</taxon>
        <taxon>Dikarya</taxon>
        <taxon>Ascomycota</taxon>
        <taxon>Pezizomycotina</taxon>
        <taxon>Leotiomycetes</taxon>
        <taxon>Helotiales</taxon>
        <taxon>Sclerotiniaceae</taxon>
        <taxon>Monilinia</taxon>
    </lineage>
</organism>
<name>A0A5M9J6H7_MONFR</name>
<dbReference type="EMBL" id="VICG01000014">
    <property type="protein sequence ID" value="KAA8565118.1"/>
    <property type="molecule type" value="Genomic_DNA"/>
</dbReference>
<protein>
    <submittedName>
        <fullName evidence="2">Uncharacterized protein</fullName>
    </submittedName>
</protein>
<accession>A0A5M9J6H7</accession>
<proteinExistence type="predicted"/>
<dbReference type="AlphaFoldDB" id="A0A5M9J6H7"/>
<gene>
    <name evidence="2" type="ORF">EYC84_010867</name>
</gene>